<accession>A0A449AHM4</accession>
<evidence type="ECO:0000256" key="1">
    <source>
        <dbReference type="ARBA" id="ARBA00022722"/>
    </source>
</evidence>
<dbReference type="GO" id="GO:0004518">
    <property type="term" value="F:nuclease activity"/>
    <property type="evidence" value="ECO:0007669"/>
    <property type="project" value="UniProtKB-KW"/>
</dbReference>
<dbReference type="RefSeq" id="WP_129720436.1">
    <property type="nucleotide sequence ID" value="NZ_LR214986.1"/>
</dbReference>
<keyword evidence="4" id="KW-0614">Plasmid</keyword>
<evidence type="ECO:0000313" key="4">
    <source>
        <dbReference type="EMBL" id="VEU64456.1"/>
    </source>
</evidence>
<name>A0A449AHM4_9BACT</name>
<keyword evidence="2 4" id="KW-0378">Hydrolase</keyword>
<dbReference type="InterPro" id="IPR044925">
    <property type="entry name" value="His-Me_finger_sf"/>
</dbReference>
<proteinExistence type="predicted"/>
<dbReference type="AlphaFoldDB" id="A0A449AHM4"/>
<dbReference type="PROSITE" id="PS51257">
    <property type="entry name" value="PROKAR_LIPOPROTEIN"/>
    <property type="match status" value="1"/>
</dbReference>
<dbReference type="EC" id="3.1.-.-" evidence="4"/>
<sequence length="458" mass="53958">MKINLKRSFFALGIACSSILLPIITFACTIKDTNNQKDALIYNKWENAFELINEDNFGSHFDLIYNNISSKNKNSKLLQKYQDFFSFKGSGELNKDSQNKNYLFKLKDDLKPIDEIEFIEQKNKKIYLKYEYNENTRTLIIKYRVKNINKEFQQKLTIPKNNDNIINKQNKLKNNKQSDVSKIIKKAPINYQYDSSNNYYAELEGKKGQKLFEAIINLQTKNNKKLKTLSYNKLPEFYNKYDAFKDKYYEKDGTLLDIYSENPYGKDPYEYKTYIKGSGTNEGDGTNREHIIPQSWFNKAEPIRHDAHFVWPTDIKVNNIRSNWPHGNVVNPTNTTKNLSKLGKDQNNQVVFEPIDEFKGDIARAYLYFLITYAKDKINYKNSIYTNAFPYIKKEFLNTYLNWNIQDKVDAWDIHRNNVIFQYQGNRNPFIDYPNLSNSLFGENLVPFHNLGVLKDIT</sequence>
<feature type="chain" id="PRO_5019216708" evidence="3">
    <location>
        <begin position="28"/>
        <end position="458"/>
    </location>
</feature>
<dbReference type="InterPro" id="IPR007346">
    <property type="entry name" value="Endonuclease-I"/>
</dbReference>
<dbReference type="PANTHER" id="PTHR33607">
    <property type="entry name" value="ENDONUCLEASE-1"/>
    <property type="match status" value="1"/>
</dbReference>
<evidence type="ECO:0000256" key="2">
    <source>
        <dbReference type="ARBA" id="ARBA00022801"/>
    </source>
</evidence>
<dbReference type="GO" id="GO:0016787">
    <property type="term" value="F:hydrolase activity"/>
    <property type="evidence" value="ECO:0007669"/>
    <property type="project" value="UniProtKB-KW"/>
</dbReference>
<protein>
    <submittedName>
        <fullName evidence="4">Extracellular ribonuclease</fullName>
        <ecNumber evidence="4">3.1.-.-</ecNumber>
    </submittedName>
</protein>
<dbReference type="PANTHER" id="PTHR33607:SF2">
    <property type="entry name" value="ENDONUCLEASE-1"/>
    <property type="match status" value="1"/>
</dbReference>
<feature type="signal peptide" evidence="3">
    <location>
        <begin position="1"/>
        <end position="27"/>
    </location>
</feature>
<evidence type="ECO:0000313" key="5">
    <source>
        <dbReference type="Proteomes" id="UP000289506"/>
    </source>
</evidence>
<dbReference type="EMBL" id="LR214986">
    <property type="protein sequence ID" value="VEU64456.1"/>
    <property type="molecule type" value="Genomic_DNA"/>
</dbReference>
<organism evidence="4 5">
    <name type="scientific">Mycoplasmopsis cynos</name>
    <dbReference type="NCBI Taxonomy" id="171284"/>
    <lineage>
        <taxon>Bacteria</taxon>
        <taxon>Bacillati</taxon>
        <taxon>Mycoplasmatota</taxon>
        <taxon>Mycoplasmoidales</taxon>
        <taxon>Metamycoplasmataceae</taxon>
        <taxon>Mycoplasmopsis</taxon>
    </lineage>
</organism>
<dbReference type="Pfam" id="PF04231">
    <property type="entry name" value="Endonuclease_1"/>
    <property type="match status" value="1"/>
</dbReference>
<keyword evidence="1" id="KW-0540">Nuclease</keyword>
<gene>
    <name evidence="4" type="primary">bsn_1</name>
    <name evidence="4" type="ORF">NCTC10142_00199</name>
</gene>
<keyword evidence="3" id="KW-0732">Signal</keyword>
<dbReference type="Proteomes" id="UP000289506">
    <property type="component" value="Plasmid 13"/>
</dbReference>
<geneLocation type="plasmid" evidence="4 5">
    <name>13</name>
</geneLocation>
<dbReference type="SUPFAM" id="SSF54060">
    <property type="entry name" value="His-Me finger endonucleases"/>
    <property type="match status" value="1"/>
</dbReference>
<evidence type="ECO:0000256" key="3">
    <source>
        <dbReference type="SAM" id="SignalP"/>
    </source>
</evidence>
<reference evidence="4 5" key="1">
    <citation type="submission" date="2019-01" db="EMBL/GenBank/DDBJ databases">
        <authorList>
            <consortium name="Pathogen Informatics"/>
        </authorList>
    </citation>
    <scope>NUCLEOTIDE SEQUENCE [LARGE SCALE GENOMIC DNA]</scope>
    <source>
        <strain evidence="4 5">NCTC10142</strain>
        <plasmid evidence="5">13</plasmid>
    </source>
</reference>